<comment type="caution">
    <text evidence="2">The sequence shown here is derived from an EMBL/GenBank/DDBJ whole genome shotgun (WGS) entry which is preliminary data.</text>
</comment>
<evidence type="ECO:0000313" key="2">
    <source>
        <dbReference type="EMBL" id="OGK15616.1"/>
    </source>
</evidence>
<proteinExistence type="predicted"/>
<keyword evidence="1" id="KW-0472">Membrane</keyword>
<dbReference type="AlphaFoldDB" id="A0A1F7G9Q9"/>
<dbReference type="Gene3D" id="3.40.390.10">
    <property type="entry name" value="Collagenase (Catalytic Domain)"/>
    <property type="match status" value="1"/>
</dbReference>
<dbReference type="GO" id="GO:0000272">
    <property type="term" value="P:polysaccharide catabolic process"/>
    <property type="evidence" value="ECO:0007669"/>
    <property type="project" value="InterPro"/>
</dbReference>
<feature type="transmembrane region" description="Helical" evidence="1">
    <location>
        <begin position="7"/>
        <end position="28"/>
    </location>
</feature>
<dbReference type="Proteomes" id="UP000178372">
    <property type="component" value="Unassembled WGS sequence"/>
</dbReference>
<reference evidence="2 3" key="1">
    <citation type="journal article" date="2016" name="Nat. Commun.">
        <title>Thousands of microbial genomes shed light on interconnected biogeochemical processes in an aquifer system.</title>
        <authorList>
            <person name="Anantharaman K."/>
            <person name="Brown C.T."/>
            <person name="Hug L.A."/>
            <person name="Sharon I."/>
            <person name="Castelle C.J."/>
            <person name="Probst A.J."/>
            <person name="Thomas B.C."/>
            <person name="Singh A."/>
            <person name="Wilkins M.J."/>
            <person name="Karaoz U."/>
            <person name="Brodie E.L."/>
            <person name="Williams K.H."/>
            <person name="Hubbard S.S."/>
            <person name="Banfield J.F."/>
        </authorList>
    </citation>
    <scope>NUCLEOTIDE SEQUENCE [LARGE SCALE GENOMIC DNA]</scope>
</reference>
<keyword evidence="1" id="KW-1133">Transmembrane helix</keyword>
<dbReference type="InterPro" id="IPR036439">
    <property type="entry name" value="Dockerin_dom_sf"/>
</dbReference>
<evidence type="ECO:0000256" key="1">
    <source>
        <dbReference type="SAM" id="Phobius"/>
    </source>
</evidence>
<evidence type="ECO:0000313" key="3">
    <source>
        <dbReference type="Proteomes" id="UP000178372"/>
    </source>
</evidence>
<evidence type="ECO:0008006" key="4">
    <source>
        <dbReference type="Google" id="ProtNLM"/>
    </source>
</evidence>
<organism evidence="2 3">
    <name type="scientific">Candidatus Roizmanbacteria bacterium RIFCSPHIGHO2_01_FULL_39_12b</name>
    <dbReference type="NCBI Taxonomy" id="1802030"/>
    <lineage>
        <taxon>Bacteria</taxon>
        <taxon>Candidatus Roizmaniibacteriota</taxon>
    </lineage>
</organism>
<dbReference type="SUPFAM" id="SSF63446">
    <property type="entry name" value="Type I dockerin domain"/>
    <property type="match status" value="1"/>
</dbReference>
<name>A0A1F7G9Q9_9BACT</name>
<dbReference type="GO" id="GO:0008237">
    <property type="term" value="F:metallopeptidase activity"/>
    <property type="evidence" value="ECO:0007669"/>
    <property type="project" value="InterPro"/>
</dbReference>
<protein>
    <recommendedName>
        <fullName evidence="4">Dockerin domain-containing protein</fullName>
    </recommendedName>
</protein>
<sequence length="847" mass="93957">MNSKRGDAGVVALIAGLTAAIVGIFLNVKISASEPTCLYHAEAQVVRQDTSILPISENGEENYGVSNANQLAADPKVPAGPFGRFDDNGNQINEYYENLSMFTFHHDNLALAEEEKNKTISVNLLGLNSNKWKIVGQFCESLRRDKVGCPDNLDQNNTDVKIDGFKKSCEVHIKYGWVVAPKNNDTEKCYFDTDSCKPKNPQISFSGNNRVRVEWENPASCLNLTQLKDKIQIDIKNTSNDIICSKNVDVSNNDTGTDCKLGRDIIRNTQRPEELQNGEYTTLVRVANESGSCISPDATNKANYIVVPPPTDIPPTNTPIPEKCERVGQYCSDDYTEDCTTEDSKPGKKQCHKEGRCNDIGDLTKCGWDDQRSSCGACIPNEGENDPPPDPTGLCQTIIGTGKNRVLLIPYNFPSSDEFATYTTGVIDNLRKTNLGDLYNEFTFVAYNKFFPVWNGQYGCNNDTNFSQDKVVKCDDVEAIRKTFADCNINSAGLVIAKLEGKYSFAAAAQVASIGYKYTVSAPHELGHAIARLGDEYSFKQSTTEQSGKPNCSSASSCPWSGECIAVCGYTNWKRPSQKSPMNLNANWSREFNNPSLNAWRLALNGGGGRLMNALQRATSNNNYNQSLYLKLRQNQRGELSLENMQIKNAYPIDLEAGLTKDYFSIKMIDSEANVLHSGQFSSKNTVYSEPNPPRQVLREMIELHLPYFDNLASVEIYNPDGQKKLDIDLDEFDLPTPTPRENLCGNGVCDSTLGENQNSCAVDCRPQNDYRNNYKELSSDINQDNRVNILDCSICLQQYKKKSSGLSCDIINDSKIDVLDYTTCLNNLGKSVEHAPEESLDDDPTL</sequence>
<dbReference type="InterPro" id="IPR024079">
    <property type="entry name" value="MetalloPept_cat_dom_sf"/>
</dbReference>
<accession>A0A1F7G9Q9</accession>
<gene>
    <name evidence="2" type="ORF">A2690_02000</name>
</gene>
<dbReference type="Gene3D" id="1.10.1330.10">
    <property type="entry name" value="Dockerin domain"/>
    <property type="match status" value="1"/>
</dbReference>
<keyword evidence="1" id="KW-0812">Transmembrane</keyword>
<dbReference type="EMBL" id="MFZF01000027">
    <property type="protein sequence ID" value="OGK15616.1"/>
    <property type="molecule type" value="Genomic_DNA"/>
</dbReference>